<evidence type="ECO:0000256" key="7">
    <source>
        <dbReference type="PIRNR" id="PIRNR002756"/>
    </source>
</evidence>
<evidence type="ECO:0000256" key="4">
    <source>
        <dbReference type="ARBA" id="ARBA00021889"/>
    </source>
</evidence>
<dbReference type="PANTHER" id="PTHR42996:SF1">
    <property type="entry name" value="PHOSPHATE-BINDING PROTEIN PSTS"/>
    <property type="match status" value="1"/>
</dbReference>
<comment type="function">
    <text evidence="1 7">Part of the ABC transporter complex PstSACB involved in phosphate import.</text>
</comment>
<dbReference type="Gene3D" id="3.40.190.10">
    <property type="entry name" value="Periplasmic binding protein-like II"/>
    <property type="match status" value="2"/>
</dbReference>
<dbReference type="InterPro" id="IPR050962">
    <property type="entry name" value="Phosphate-bind_PstS"/>
</dbReference>
<reference evidence="9 10" key="1">
    <citation type="submission" date="2019-06" db="EMBL/GenBank/DDBJ databases">
        <authorList>
            <person name="Li M."/>
        </authorList>
    </citation>
    <scope>NUCLEOTIDE SEQUENCE [LARGE SCALE GENOMIC DNA]</scope>
    <source>
        <strain evidence="9 10">BGMRC6574</strain>
    </source>
</reference>
<feature type="domain" description="PBP" evidence="8">
    <location>
        <begin position="18"/>
        <end position="306"/>
    </location>
</feature>
<dbReference type="AlphaFoldDB" id="A0A506U2T5"/>
<dbReference type="CDD" id="cd13565">
    <property type="entry name" value="PBP2_PstS"/>
    <property type="match status" value="1"/>
</dbReference>
<evidence type="ECO:0000256" key="6">
    <source>
        <dbReference type="ARBA" id="ARBA00022592"/>
    </source>
</evidence>
<keyword evidence="10" id="KW-1185">Reference proteome</keyword>
<comment type="subunit">
    <text evidence="3 7">The complex is composed of two ATP-binding proteins (PstB), two transmembrane proteins (PstC and PstA) and a solute-binding protein (PstS).</text>
</comment>
<keyword evidence="5 7" id="KW-0813">Transport</keyword>
<dbReference type="GO" id="GO:0043190">
    <property type="term" value="C:ATP-binding cassette (ABC) transporter complex"/>
    <property type="evidence" value="ECO:0007669"/>
    <property type="project" value="InterPro"/>
</dbReference>
<dbReference type="GO" id="GO:0035435">
    <property type="term" value="P:phosphate ion transmembrane transport"/>
    <property type="evidence" value="ECO:0007669"/>
    <property type="project" value="InterPro"/>
</dbReference>
<proteinExistence type="inferred from homology"/>
<dbReference type="GO" id="GO:0042301">
    <property type="term" value="F:phosphate ion binding"/>
    <property type="evidence" value="ECO:0007669"/>
    <property type="project" value="InterPro"/>
</dbReference>
<comment type="caution">
    <text evidence="9">The sequence shown here is derived from an EMBL/GenBank/DDBJ whole genome shotgun (WGS) entry which is preliminary data.</text>
</comment>
<dbReference type="InterPro" id="IPR005673">
    <property type="entry name" value="ABC_phos-bd_PstS"/>
</dbReference>
<evidence type="ECO:0000256" key="5">
    <source>
        <dbReference type="ARBA" id="ARBA00022448"/>
    </source>
</evidence>
<comment type="similarity">
    <text evidence="2 7">Belongs to the PstS family.</text>
</comment>
<dbReference type="Proteomes" id="UP000320314">
    <property type="component" value="Unassembled WGS sequence"/>
</dbReference>
<organism evidence="9 10">
    <name type="scientific">Pararhizobium mangrovi</name>
    <dbReference type="NCBI Taxonomy" id="2590452"/>
    <lineage>
        <taxon>Bacteria</taxon>
        <taxon>Pseudomonadati</taxon>
        <taxon>Pseudomonadota</taxon>
        <taxon>Alphaproteobacteria</taxon>
        <taxon>Hyphomicrobiales</taxon>
        <taxon>Rhizobiaceae</taxon>
        <taxon>Rhizobium/Agrobacterium group</taxon>
        <taxon>Pararhizobium</taxon>
    </lineage>
</organism>
<protein>
    <recommendedName>
        <fullName evidence="4 7">Phosphate-binding protein PstS</fullName>
    </recommendedName>
</protein>
<evidence type="ECO:0000256" key="3">
    <source>
        <dbReference type="ARBA" id="ARBA00011529"/>
    </source>
</evidence>
<dbReference type="PIRSF" id="PIRSF002756">
    <property type="entry name" value="PstS"/>
    <property type="match status" value="1"/>
</dbReference>
<dbReference type="OrthoDB" id="9801510at2"/>
<name>A0A506U2T5_9HYPH</name>
<evidence type="ECO:0000256" key="2">
    <source>
        <dbReference type="ARBA" id="ARBA00008725"/>
    </source>
</evidence>
<evidence type="ECO:0000256" key="1">
    <source>
        <dbReference type="ARBA" id="ARBA00002841"/>
    </source>
</evidence>
<dbReference type="Pfam" id="PF12849">
    <property type="entry name" value="PBP_like_2"/>
    <property type="match status" value="1"/>
</dbReference>
<accession>A0A506U2T5</accession>
<dbReference type="InterPro" id="IPR024370">
    <property type="entry name" value="PBP_domain"/>
</dbReference>
<dbReference type="SUPFAM" id="SSF53850">
    <property type="entry name" value="Periplasmic binding protein-like II"/>
    <property type="match status" value="1"/>
</dbReference>
<sequence>MAAVMAMSAAHAQSDAQSQDKLAKRITGAGASFPYPVYSKWAQTYQQKKGVQLNYQAIGSGGGIKQIEANTVDFGASDKPLKPAELKQAGLMQFPTVMGGIVPIMNVEGLEPGQLVLDGPTLAQIFMGKITKWNDDAIKKLNPDVDLPDADISVVHRSDGSGTTFNFTYYLADVSDDWKNNIGVDASVQWPAGTGGKGNQGVANYVGQIQNSIGYVEYAYALQNKLTYAKMKNKDGNVVAPSQETFQAAAKGADWQKADGFYLILANQTGAKSWPMTAATFILLHTDVQKPQEIKTVLDFFNWAYADGDQAAEKLDYVPFPDSVVKLIKTEWHDQLMADGKPIWPMNGNSQ</sequence>
<dbReference type="PANTHER" id="PTHR42996">
    <property type="entry name" value="PHOSPHATE-BINDING PROTEIN PSTS"/>
    <property type="match status" value="1"/>
</dbReference>
<keyword evidence="6 7" id="KW-0592">Phosphate transport</keyword>
<evidence type="ECO:0000259" key="8">
    <source>
        <dbReference type="Pfam" id="PF12849"/>
    </source>
</evidence>
<evidence type="ECO:0000313" key="10">
    <source>
        <dbReference type="Proteomes" id="UP000320314"/>
    </source>
</evidence>
<gene>
    <name evidence="9" type="primary">pstS</name>
    <name evidence="9" type="ORF">FJU11_11070</name>
</gene>
<evidence type="ECO:0000313" key="9">
    <source>
        <dbReference type="EMBL" id="TPW27788.1"/>
    </source>
</evidence>
<dbReference type="NCBIfam" id="NF008171">
    <property type="entry name" value="PRK10918.1"/>
    <property type="match status" value="1"/>
</dbReference>
<dbReference type="EMBL" id="VHLH01000019">
    <property type="protein sequence ID" value="TPW27788.1"/>
    <property type="molecule type" value="Genomic_DNA"/>
</dbReference>
<dbReference type="NCBIfam" id="TIGR00975">
    <property type="entry name" value="3a0107s03"/>
    <property type="match status" value="1"/>
</dbReference>